<protein>
    <submittedName>
        <fullName evidence="2">Uncharacterized protein</fullName>
    </submittedName>
</protein>
<reference evidence="2 3" key="1">
    <citation type="submission" date="2020-12" db="EMBL/GenBank/DDBJ databases">
        <title>Bacterial novel species Pedobacter sp. SD-b isolated from soil.</title>
        <authorList>
            <person name="Jung H.-Y."/>
        </authorList>
    </citation>
    <scope>NUCLEOTIDE SEQUENCE [LARGE SCALE GENOMIC DNA]</scope>
    <source>
        <strain evidence="2 3">SD-b</strain>
    </source>
</reference>
<dbReference type="EMBL" id="JAEHFY010000017">
    <property type="protein sequence ID" value="MBK0383784.1"/>
    <property type="molecule type" value="Genomic_DNA"/>
</dbReference>
<keyword evidence="1" id="KW-0812">Transmembrane</keyword>
<keyword evidence="1" id="KW-1133">Transmembrane helix</keyword>
<dbReference type="Proteomes" id="UP000660024">
    <property type="component" value="Unassembled WGS sequence"/>
</dbReference>
<accession>A0ABS1BNK6</accession>
<keyword evidence="1" id="KW-0472">Membrane</keyword>
<evidence type="ECO:0000256" key="1">
    <source>
        <dbReference type="SAM" id="Phobius"/>
    </source>
</evidence>
<evidence type="ECO:0000313" key="3">
    <source>
        <dbReference type="Proteomes" id="UP000660024"/>
    </source>
</evidence>
<comment type="caution">
    <text evidence="2">The sequence shown here is derived from an EMBL/GenBank/DDBJ whole genome shotgun (WGS) entry which is preliminary data.</text>
</comment>
<proteinExistence type="predicted"/>
<sequence length="128" mass="15070">MDLSILKNKNSLIVSILLSLISFFLPWIGFTFINLSGFDILTMNNKINGVYDATSIYILLELVLLIGALFSIKKIIQKILAVLAFLFLLLTFYYITDTPICYHKSWYYHHTSWKYHLIDYRFSKKFIK</sequence>
<name>A0ABS1BNK6_9SPHI</name>
<keyword evidence="3" id="KW-1185">Reference proteome</keyword>
<organism evidence="2 3">
    <name type="scientific">Pedobacter segetis</name>
    <dbReference type="NCBI Taxonomy" id="2793069"/>
    <lineage>
        <taxon>Bacteria</taxon>
        <taxon>Pseudomonadati</taxon>
        <taxon>Bacteroidota</taxon>
        <taxon>Sphingobacteriia</taxon>
        <taxon>Sphingobacteriales</taxon>
        <taxon>Sphingobacteriaceae</taxon>
        <taxon>Pedobacter</taxon>
    </lineage>
</organism>
<evidence type="ECO:0000313" key="2">
    <source>
        <dbReference type="EMBL" id="MBK0383784.1"/>
    </source>
</evidence>
<feature type="transmembrane region" description="Helical" evidence="1">
    <location>
        <begin position="12"/>
        <end position="33"/>
    </location>
</feature>
<feature type="transmembrane region" description="Helical" evidence="1">
    <location>
        <begin position="53"/>
        <end position="72"/>
    </location>
</feature>
<dbReference type="RefSeq" id="WP_200586893.1">
    <property type="nucleotide sequence ID" value="NZ_JAEHFY010000017.1"/>
</dbReference>
<gene>
    <name evidence="2" type="ORF">I5M32_12515</name>
</gene>
<feature type="transmembrane region" description="Helical" evidence="1">
    <location>
        <begin position="79"/>
        <end position="95"/>
    </location>
</feature>